<dbReference type="EMBL" id="JAUCML010000001">
    <property type="protein sequence ID" value="MDM7883633.1"/>
    <property type="molecule type" value="Genomic_DNA"/>
</dbReference>
<name>A0ABT7T223_9MICO</name>
<feature type="domain" description="MOSC" evidence="1">
    <location>
        <begin position="28"/>
        <end position="163"/>
    </location>
</feature>
<dbReference type="InterPro" id="IPR052353">
    <property type="entry name" value="Benzoxazolinone_Detox_Enz"/>
</dbReference>
<comment type="caution">
    <text evidence="2">The sequence shown here is derived from an EMBL/GenBank/DDBJ whole genome shotgun (WGS) entry which is preliminary data.</text>
</comment>
<dbReference type="SUPFAM" id="SSF50800">
    <property type="entry name" value="PK beta-barrel domain-like"/>
    <property type="match status" value="1"/>
</dbReference>
<dbReference type="InterPro" id="IPR005302">
    <property type="entry name" value="MoCF_Sase_C"/>
</dbReference>
<evidence type="ECO:0000313" key="2">
    <source>
        <dbReference type="EMBL" id="MDM7883633.1"/>
    </source>
</evidence>
<dbReference type="Pfam" id="PF03473">
    <property type="entry name" value="MOSC"/>
    <property type="match status" value="1"/>
</dbReference>
<dbReference type="PANTHER" id="PTHR30212:SF2">
    <property type="entry name" value="PROTEIN YIIM"/>
    <property type="match status" value="1"/>
</dbReference>
<dbReference type="PROSITE" id="PS51340">
    <property type="entry name" value="MOSC"/>
    <property type="match status" value="1"/>
</dbReference>
<evidence type="ECO:0000313" key="3">
    <source>
        <dbReference type="Proteomes" id="UP001237823"/>
    </source>
</evidence>
<accession>A0ABT7T223</accession>
<keyword evidence="3" id="KW-1185">Reference proteome</keyword>
<dbReference type="PANTHER" id="PTHR30212">
    <property type="entry name" value="PROTEIN YIIM"/>
    <property type="match status" value="1"/>
</dbReference>
<dbReference type="Proteomes" id="UP001237823">
    <property type="component" value="Unassembled WGS sequence"/>
</dbReference>
<gene>
    <name evidence="2" type="ORF">QUG92_00785</name>
</gene>
<protein>
    <submittedName>
        <fullName evidence="2">MOSC domain-containing protein</fullName>
    </submittedName>
</protein>
<proteinExistence type="predicted"/>
<dbReference type="Gene3D" id="2.40.33.20">
    <property type="entry name" value="PK beta-barrel domain-like"/>
    <property type="match status" value="1"/>
</dbReference>
<sequence>MSLVTAVCRVEQLLRDSGTIGITAIDKRPVDGPVRVRPLGLHADVQADRKHHGGEDQAVYAYADEDAAYFAEVLDREVPPGLFGENLRTSGVDVTGAVTGERWRIGETLELEVTIPRVPCGTFARRMRIDGWVRRFAEENRPGAYLRVLRSGPVAAGDPVVVTHRPAHGVTIGQISAGLTPEQARAVLDSGDGLAPKVVRDVSKVLARGRVSGPTRRAGSSGRV</sequence>
<organism evidence="2 3">
    <name type="scientific">Curtobacterium citri</name>
    <dbReference type="NCBI Taxonomy" id="3055139"/>
    <lineage>
        <taxon>Bacteria</taxon>
        <taxon>Bacillati</taxon>
        <taxon>Actinomycetota</taxon>
        <taxon>Actinomycetes</taxon>
        <taxon>Micrococcales</taxon>
        <taxon>Microbacteriaceae</taxon>
        <taxon>Curtobacterium</taxon>
    </lineage>
</organism>
<dbReference type="InterPro" id="IPR011037">
    <property type="entry name" value="Pyrv_Knase-like_insert_dom_sf"/>
</dbReference>
<reference evidence="2 3" key="1">
    <citation type="submission" date="2023-06" db="EMBL/GenBank/DDBJ databases">
        <authorList>
            <person name="Feng G."/>
            <person name="Li J."/>
            <person name="Zhu H."/>
        </authorList>
    </citation>
    <scope>NUCLEOTIDE SEQUENCE [LARGE SCALE GENOMIC DNA]</scope>
    <source>
        <strain evidence="2 3">RHCKG23</strain>
    </source>
</reference>
<evidence type="ECO:0000259" key="1">
    <source>
        <dbReference type="PROSITE" id="PS51340"/>
    </source>
</evidence>